<dbReference type="HAMAP" id="MF_00204">
    <property type="entry name" value="UvrB"/>
    <property type="match status" value="1"/>
</dbReference>
<dbReference type="InterPro" id="IPR004807">
    <property type="entry name" value="UvrB"/>
</dbReference>
<evidence type="ECO:0000259" key="15">
    <source>
        <dbReference type="PROSITE" id="PS51192"/>
    </source>
</evidence>
<dbReference type="Gene3D" id="3.40.50.300">
    <property type="entry name" value="P-loop containing nucleotide triphosphate hydrolases"/>
    <property type="match status" value="3"/>
</dbReference>
<dbReference type="Pfam" id="PF04851">
    <property type="entry name" value="ResIII"/>
    <property type="match status" value="1"/>
</dbReference>
<keyword evidence="6 12" id="KW-0228">DNA excision</keyword>
<dbReference type="RefSeq" id="WP_066540112.1">
    <property type="nucleotide sequence ID" value="NZ_JHUK01000002.1"/>
</dbReference>
<evidence type="ECO:0000256" key="11">
    <source>
        <dbReference type="ARBA" id="ARBA00029504"/>
    </source>
</evidence>
<keyword evidence="9 12" id="KW-0234">DNA repair</keyword>
<evidence type="ECO:0000256" key="2">
    <source>
        <dbReference type="ARBA" id="ARBA00008533"/>
    </source>
</evidence>
<dbReference type="InterPro" id="IPR001650">
    <property type="entry name" value="Helicase_C-like"/>
</dbReference>
<dbReference type="Pfam" id="PF00271">
    <property type="entry name" value="Helicase_C"/>
    <property type="match status" value="1"/>
</dbReference>
<dbReference type="EMBL" id="JHUK01000002">
    <property type="protein sequence ID" value="RAM57900.1"/>
    <property type="molecule type" value="Genomic_DNA"/>
</dbReference>
<dbReference type="PROSITE" id="PS51194">
    <property type="entry name" value="HELICASE_CTER"/>
    <property type="match status" value="1"/>
</dbReference>
<feature type="domain" description="UVR" evidence="14">
    <location>
        <begin position="615"/>
        <end position="650"/>
    </location>
</feature>
<comment type="domain">
    <text evidence="12">The beta-hairpin motif is involved in DNA binding.</text>
</comment>
<reference evidence="19 21" key="1">
    <citation type="submission" date="2014-04" db="EMBL/GenBank/DDBJ databases">
        <title>Genome study of Napier grass stunt phytoplasma.</title>
        <authorList>
            <person name="Kawicha P."/>
            <person name="Dickinson M."/>
            <person name="Hodgetts J."/>
        </authorList>
    </citation>
    <scope>NUCLEOTIDE SEQUENCE [LARGE SCALE GENOMIC DNA]</scope>
    <source>
        <strain evidence="19 21">NGS-S10</strain>
    </source>
</reference>
<evidence type="ECO:0000256" key="8">
    <source>
        <dbReference type="ARBA" id="ARBA00022881"/>
    </source>
</evidence>
<evidence type="ECO:0000313" key="17">
    <source>
        <dbReference type="EMBL" id="KXT29250.1"/>
    </source>
</evidence>
<dbReference type="GO" id="GO:0005737">
    <property type="term" value="C:cytoplasm"/>
    <property type="evidence" value="ECO:0007669"/>
    <property type="project" value="UniProtKB-SubCell"/>
</dbReference>
<evidence type="ECO:0000256" key="12">
    <source>
        <dbReference type="HAMAP-Rule" id="MF_00204"/>
    </source>
</evidence>
<evidence type="ECO:0000256" key="9">
    <source>
        <dbReference type="ARBA" id="ARBA00023204"/>
    </source>
</evidence>
<comment type="function">
    <text evidence="12">The UvrABC repair system catalyzes the recognition and processing of DNA lesions. A damage recognition complex composed of 2 UvrA and 2 UvrB subunits scans DNA for abnormalities. Upon binding of the UvrA(2)B(2) complex to a putative damaged site, the DNA wraps around one UvrB monomer. DNA wrap is dependent on ATP binding by UvrB and probably causes local melting of the DNA helix, facilitating insertion of UvrB beta-hairpin between the DNA strands. Then UvrB probes one DNA strand for the presence of a lesion. If a lesion is found the UvrA subunits dissociate and the UvrB-DNA preincision complex is formed. This complex is subsequently bound by UvrC and the second UvrB is released. If no lesion is found, the DNA wraps around the other UvrB subunit that will check the other stand for damage.</text>
</comment>
<dbReference type="Pfam" id="PF02151">
    <property type="entry name" value="UVR"/>
    <property type="match status" value="1"/>
</dbReference>
<dbReference type="EMBL" id="LTBM01000005">
    <property type="protein sequence ID" value="KXT29250.1"/>
    <property type="molecule type" value="Genomic_DNA"/>
</dbReference>
<dbReference type="InterPro" id="IPR014001">
    <property type="entry name" value="Helicase_ATP-bd"/>
</dbReference>
<dbReference type="SUPFAM" id="SSF52540">
    <property type="entry name" value="P-loop containing nucleoside triphosphate hydrolases"/>
    <property type="match status" value="2"/>
</dbReference>
<dbReference type="AlphaFoldDB" id="A0A139JR41"/>
<dbReference type="GO" id="GO:0009432">
    <property type="term" value="P:SOS response"/>
    <property type="evidence" value="ECO:0007669"/>
    <property type="project" value="UniProtKB-UniRule"/>
</dbReference>
<dbReference type="Proteomes" id="UP000070069">
    <property type="component" value="Unassembled WGS sequence"/>
</dbReference>
<dbReference type="Pfam" id="PF12344">
    <property type="entry name" value="UvrB"/>
    <property type="match status" value="1"/>
</dbReference>
<evidence type="ECO:0000256" key="7">
    <source>
        <dbReference type="ARBA" id="ARBA00022840"/>
    </source>
</evidence>
<dbReference type="GO" id="GO:0016887">
    <property type="term" value="F:ATP hydrolysis activity"/>
    <property type="evidence" value="ECO:0007669"/>
    <property type="project" value="InterPro"/>
</dbReference>
<feature type="domain" description="Helicase C-terminal" evidence="16">
    <location>
        <begin position="430"/>
        <end position="592"/>
    </location>
</feature>
<feature type="binding site" evidence="12">
    <location>
        <begin position="38"/>
        <end position="45"/>
    </location>
    <ligand>
        <name>ATP</name>
        <dbReference type="ChEBI" id="CHEBI:30616"/>
    </ligand>
</feature>
<dbReference type="GO" id="GO:0003677">
    <property type="term" value="F:DNA binding"/>
    <property type="evidence" value="ECO:0007669"/>
    <property type="project" value="UniProtKB-UniRule"/>
</dbReference>
<dbReference type="Gene3D" id="4.10.860.10">
    <property type="entry name" value="UVR domain"/>
    <property type="match status" value="1"/>
</dbReference>
<evidence type="ECO:0000256" key="3">
    <source>
        <dbReference type="ARBA" id="ARBA00022490"/>
    </source>
</evidence>
<keyword evidence="3 12" id="KW-0963">Cytoplasm</keyword>
<dbReference type="InterPro" id="IPR001943">
    <property type="entry name" value="UVR_dom"/>
</dbReference>
<dbReference type="Proteomes" id="UP000249343">
    <property type="component" value="Unassembled WGS sequence"/>
</dbReference>
<dbReference type="Pfam" id="PF17757">
    <property type="entry name" value="UvrB_inter"/>
    <property type="match status" value="1"/>
</dbReference>
<evidence type="ECO:0000256" key="10">
    <source>
        <dbReference type="ARBA" id="ARBA00026033"/>
    </source>
</evidence>
<evidence type="ECO:0000313" key="18">
    <source>
        <dbReference type="EMBL" id="KXT29346.1"/>
    </source>
</evidence>
<proteinExistence type="inferred from homology"/>
<dbReference type="EMBL" id="LTBM01000002">
    <property type="protein sequence ID" value="KXT29346.1"/>
    <property type="molecule type" value="Genomic_DNA"/>
</dbReference>
<comment type="similarity">
    <text evidence="2 12 13">Belongs to the UvrB family.</text>
</comment>
<evidence type="ECO:0000256" key="6">
    <source>
        <dbReference type="ARBA" id="ARBA00022769"/>
    </source>
</evidence>
<keyword evidence="12 13" id="KW-0742">SOS response</keyword>
<dbReference type="PANTHER" id="PTHR24029">
    <property type="entry name" value="UVRABC SYSTEM PROTEIN B"/>
    <property type="match status" value="1"/>
</dbReference>
<evidence type="ECO:0000313" key="20">
    <source>
        <dbReference type="Proteomes" id="UP000070069"/>
    </source>
</evidence>
<organism evidence="18 20">
    <name type="scientific">Candidatus Phytoplasma oryzae</name>
    <dbReference type="NCBI Taxonomy" id="203274"/>
    <lineage>
        <taxon>Bacteria</taxon>
        <taxon>Bacillati</taxon>
        <taxon>Mycoplasmatota</taxon>
        <taxon>Mollicutes</taxon>
        <taxon>Acholeplasmatales</taxon>
        <taxon>Acholeplasmataceae</taxon>
        <taxon>Candidatus Phytoplasma</taxon>
        <taxon>16SrXI (Rice yellow dwarf group)</taxon>
    </lineage>
</organism>
<keyword evidence="18" id="KW-0378">Hydrolase</keyword>
<dbReference type="CDD" id="cd17916">
    <property type="entry name" value="DEXHc_UvrB"/>
    <property type="match status" value="1"/>
</dbReference>
<comment type="subcellular location">
    <subcellularLocation>
        <location evidence="1 12 13">Cytoplasm</location>
    </subcellularLocation>
</comment>
<dbReference type="PATRIC" id="fig|203274.3.peg.266"/>
<dbReference type="SMART" id="SM00487">
    <property type="entry name" value="DEXDc"/>
    <property type="match status" value="1"/>
</dbReference>
<dbReference type="PROSITE" id="PS50151">
    <property type="entry name" value="UVR"/>
    <property type="match status" value="1"/>
</dbReference>
<dbReference type="PANTHER" id="PTHR24029:SF0">
    <property type="entry name" value="UVRABC SYSTEM PROTEIN B"/>
    <property type="match status" value="1"/>
</dbReference>
<feature type="short sequence motif" description="Beta-hairpin" evidence="12">
    <location>
        <begin position="91"/>
        <end position="114"/>
    </location>
</feature>
<dbReference type="OrthoDB" id="9806651at2"/>
<evidence type="ECO:0000256" key="1">
    <source>
        <dbReference type="ARBA" id="ARBA00004496"/>
    </source>
</evidence>
<keyword evidence="5 12" id="KW-0227">DNA damage</keyword>
<feature type="domain" description="Helicase ATP-binding" evidence="15">
    <location>
        <begin position="25"/>
        <end position="161"/>
    </location>
</feature>
<evidence type="ECO:0000313" key="21">
    <source>
        <dbReference type="Proteomes" id="UP000249343"/>
    </source>
</evidence>
<dbReference type="InterPro" id="IPR006935">
    <property type="entry name" value="Helicase/UvrB_N"/>
</dbReference>
<evidence type="ECO:0000259" key="16">
    <source>
        <dbReference type="PROSITE" id="PS51194"/>
    </source>
</evidence>
<dbReference type="GO" id="GO:0006289">
    <property type="term" value="P:nucleotide-excision repair"/>
    <property type="evidence" value="ECO:0007669"/>
    <property type="project" value="UniProtKB-UniRule"/>
</dbReference>
<keyword evidence="4 12" id="KW-0547">Nucleotide-binding</keyword>
<dbReference type="SMART" id="SM00490">
    <property type="entry name" value="HELICc"/>
    <property type="match status" value="1"/>
</dbReference>
<reference evidence="18 20" key="2">
    <citation type="submission" date="2016-02" db="EMBL/GenBank/DDBJ databases">
        <title>A draft genome sequence of Candidatus Phytoplasma oryzae strain Mbita1, the causative agent of Napier Grass stunt disease in Kenya.</title>
        <authorList>
            <person name="Fischer A."/>
            <person name="Santa-Cruz I."/>
            <person name="Wambua L."/>
            <person name="Olds C."/>
            <person name="Midega C."/>
            <person name="Dickinson M."/>
            <person name="Kawicha P."/>
            <person name="Khan Z."/>
            <person name="Masiga D."/>
            <person name="Jores J."/>
            <person name="Bernd S."/>
        </authorList>
    </citation>
    <scope>NUCLEOTIDE SEQUENCE [LARGE SCALE GENOMIC DNA]</scope>
    <source>
        <strain evidence="18">Mbita1</strain>
    </source>
</reference>
<dbReference type="GO" id="GO:0009381">
    <property type="term" value="F:excinuclease ABC activity"/>
    <property type="evidence" value="ECO:0007669"/>
    <property type="project" value="UniProtKB-UniRule"/>
</dbReference>
<comment type="subunit">
    <text evidence="10 12 13">Forms a heterotetramer with UvrA during the search for lesions. Interacts with UvrC in an incision complex.</text>
</comment>
<dbReference type="NCBIfam" id="NF003673">
    <property type="entry name" value="PRK05298.1"/>
    <property type="match status" value="1"/>
</dbReference>
<keyword evidence="21" id="KW-1185">Reference proteome</keyword>
<name>A0A139JR41_9MOLU</name>
<dbReference type="InterPro" id="IPR024759">
    <property type="entry name" value="UvrB_YAD/RRR_dom"/>
</dbReference>
<dbReference type="SUPFAM" id="SSF46600">
    <property type="entry name" value="C-terminal UvrC-binding domain of UvrB"/>
    <property type="match status" value="1"/>
</dbReference>
<evidence type="ECO:0000259" key="14">
    <source>
        <dbReference type="PROSITE" id="PS50151"/>
    </source>
</evidence>
<evidence type="ECO:0000256" key="4">
    <source>
        <dbReference type="ARBA" id="ARBA00022741"/>
    </source>
</evidence>
<sequence>MDKFKLKKIFLPSGDQPQAIKKLLFNFKNGIKEQIILGATGTGKTFTIANIIAKLNKNTLIIVHNKTLAGQIYNELKEMFPVNKVSYFISYFDYYQPEAYIASHDTYIEKDSSINEKIDQLRHHAVNSLAENNKKVIIVSSVSCIYGIGDISNYKKSLIFLKVGRRYCLKDLINQLIEMQYQRNNIELKRGNFRIRGDILEIVLSSQNKKGIRIIFFDNEIEEIKIFDLITNFILESCPSVTIFPSSLYVADKDKLTKSIKKIKQELKEHILYFEEKKQFLEIQRIKMRTNYDLEMLQELGYCNGIENYSRHLALKKENECPTTLIDYFNKDFLTIIDESHVTIPQIKGMYLGDRSRKKNLVKYGFRLPSSLDNRPLKLEEFEKKIDKLIYLSATPGQYELNKKIPIIEQIIRPTYLLDPIIEIRSTKNQIENLYFEIKKTIKKKERILITTITINMSEDLTNHFKELGIKTAFLHSEIQSLERLKILKQLRLGIYDCLIGVNLLREGLDLPEVSLVVILDADKQGFLRNESSLIQTIGRAARNINGKVIMYADKITYAMNAAIQETNRRRKIQIEYNKKNNVFPTPLKKKIKKENDIIIDKNKTLSKKNNNQKIYDINKIHKLMKKSAKELNFEKAIFYRNLIEKLKKTQ</sequence>
<protein>
    <recommendedName>
        <fullName evidence="11 12">UvrABC system protein B</fullName>
        <shortName evidence="12">Protein UvrB</shortName>
    </recommendedName>
    <alternativeName>
        <fullName evidence="12">Excinuclease ABC subunit B</fullName>
    </alternativeName>
</protein>
<accession>A0A139JR41</accession>
<dbReference type="InterPro" id="IPR041471">
    <property type="entry name" value="UvrB_inter"/>
</dbReference>
<dbReference type="GO" id="GO:0005524">
    <property type="term" value="F:ATP binding"/>
    <property type="evidence" value="ECO:0007669"/>
    <property type="project" value="UniProtKB-UniRule"/>
</dbReference>
<gene>
    <name evidence="12" type="primary">uvrB</name>
    <name evidence="18" type="ORF">AXA84_0160</name>
    <name evidence="17" type="ORF">AXA84_0238</name>
    <name evidence="19" type="ORF">DH96_01135</name>
</gene>
<dbReference type="PROSITE" id="PS51192">
    <property type="entry name" value="HELICASE_ATP_BIND_1"/>
    <property type="match status" value="1"/>
</dbReference>
<evidence type="ECO:0000256" key="13">
    <source>
        <dbReference type="RuleBase" id="RU003587"/>
    </source>
</evidence>
<dbReference type="GO" id="GO:0009380">
    <property type="term" value="C:excinuclease repair complex"/>
    <property type="evidence" value="ECO:0007669"/>
    <property type="project" value="InterPro"/>
</dbReference>
<evidence type="ECO:0000313" key="19">
    <source>
        <dbReference type="EMBL" id="RAM57900.1"/>
    </source>
</evidence>
<keyword evidence="7 12" id="KW-0067">ATP-binding</keyword>
<keyword evidence="8 12" id="KW-0267">Excision nuclease</keyword>
<comment type="caution">
    <text evidence="18">The sequence shown here is derived from an EMBL/GenBank/DDBJ whole genome shotgun (WGS) entry which is preliminary data.</text>
</comment>
<dbReference type="InterPro" id="IPR036876">
    <property type="entry name" value="UVR_dom_sf"/>
</dbReference>
<dbReference type="InterPro" id="IPR027417">
    <property type="entry name" value="P-loop_NTPase"/>
</dbReference>
<evidence type="ECO:0000256" key="5">
    <source>
        <dbReference type="ARBA" id="ARBA00022763"/>
    </source>
</evidence>
<dbReference type="NCBIfam" id="TIGR00631">
    <property type="entry name" value="uvrb"/>
    <property type="match status" value="1"/>
</dbReference>